<evidence type="ECO:0000313" key="3">
    <source>
        <dbReference type="Proteomes" id="UP000072363"/>
    </source>
</evidence>
<keyword evidence="1" id="KW-0732">Signal</keyword>
<evidence type="ECO:0000256" key="1">
    <source>
        <dbReference type="SAM" id="SignalP"/>
    </source>
</evidence>
<organism evidence="2 3">
    <name type="scientific">Streptococcus oralis</name>
    <dbReference type="NCBI Taxonomy" id="1303"/>
    <lineage>
        <taxon>Bacteria</taxon>
        <taxon>Bacillati</taxon>
        <taxon>Bacillota</taxon>
        <taxon>Bacilli</taxon>
        <taxon>Lactobacillales</taxon>
        <taxon>Streptococcaceae</taxon>
        <taxon>Streptococcus</taxon>
    </lineage>
</organism>
<evidence type="ECO:0000313" key="2">
    <source>
        <dbReference type="EMBL" id="KXT96213.1"/>
    </source>
</evidence>
<protein>
    <submittedName>
        <fullName evidence="2">Putative hemagglutinin/hemolysin-related protein</fullName>
    </submittedName>
</protein>
<dbReference type="Proteomes" id="UP000072363">
    <property type="component" value="Unassembled WGS sequence"/>
</dbReference>
<sequence length="160" mass="16299">MAIATGLMMFLGNGAVSAAEVQGADATVATTTPVATKESESTITAEKSEAKASEKVVETKKVDKTALTKKVVELEAKIASAKKADATAIATANEVLTAAKAVLANETAKQADIDAEHAKVEALITVVVESDEAGKQVEKTAATTAVKPVATTATEKAEKV</sequence>
<feature type="chain" id="PRO_5007298756" evidence="1">
    <location>
        <begin position="19"/>
        <end position="160"/>
    </location>
</feature>
<gene>
    <name evidence="2" type="ORF">SORDD27_00251</name>
</gene>
<proteinExistence type="predicted"/>
<accession>A0A139Q0Y9</accession>
<dbReference type="PATRIC" id="fig|1303.82.peg.264"/>
<dbReference type="AlphaFoldDB" id="A0A139Q0Y9"/>
<feature type="signal peptide" evidence="1">
    <location>
        <begin position="1"/>
        <end position="18"/>
    </location>
</feature>
<dbReference type="EMBL" id="LQNZ01000016">
    <property type="protein sequence ID" value="KXT96213.1"/>
    <property type="molecule type" value="Genomic_DNA"/>
</dbReference>
<name>A0A139Q0Y9_STROR</name>
<comment type="caution">
    <text evidence="2">The sequence shown here is derived from an EMBL/GenBank/DDBJ whole genome shotgun (WGS) entry which is preliminary data.</text>
</comment>
<reference evidence="2 3" key="1">
    <citation type="submission" date="2016-01" db="EMBL/GenBank/DDBJ databases">
        <title>Highly variable Streptococcus oralis are common among viridans streptococci isolated from primates.</title>
        <authorList>
            <person name="Denapaite D."/>
            <person name="Rieger M."/>
            <person name="Koendgen S."/>
            <person name="Brueckner R."/>
            <person name="Ochigava I."/>
            <person name="Kappeler P."/>
            <person name="Maetz-Rensing K."/>
            <person name="Leendertz F."/>
            <person name="Hakenbeck R."/>
        </authorList>
    </citation>
    <scope>NUCLEOTIDE SEQUENCE [LARGE SCALE GENOMIC DNA]</scope>
    <source>
        <strain evidence="2 3">DD27</strain>
    </source>
</reference>